<protein>
    <recommendedName>
        <fullName evidence="2">Peptidase S24/S26A/S26B/S26C domain-containing protein</fullName>
    </recommendedName>
</protein>
<evidence type="ECO:0000313" key="1">
    <source>
        <dbReference type="EMBL" id="CCO21754.1"/>
    </source>
</evidence>
<reference evidence="1" key="1">
    <citation type="submission" date="2012-10" db="EMBL/GenBank/DDBJ databases">
        <authorList>
            <person name="Sandrine L."/>
        </authorList>
    </citation>
    <scope>NUCLEOTIDE SEQUENCE</scope>
</reference>
<evidence type="ECO:0008006" key="2">
    <source>
        <dbReference type="Google" id="ProtNLM"/>
    </source>
</evidence>
<reference evidence="1" key="2">
    <citation type="journal article" date="2013" name="Biotechnol. Biofuels">
        <title>Mining for hemicellulases in the fungus-growing termite Pseudacanthotermes militaris using functional metagenomics.</title>
        <authorList>
            <person name="Bastien G."/>
            <person name="Arnal G."/>
            <person name="Bozonnet S."/>
            <person name="Laguerre S."/>
            <person name="Ferreira F."/>
            <person name="Faure R."/>
            <person name="Henrissat B."/>
            <person name="Lefevre F."/>
            <person name="Robe P."/>
            <person name="Bouchez O."/>
            <person name="Noirot C."/>
            <person name="Dumon C."/>
            <person name="O'Donohue M."/>
        </authorList>
    </citation>
    <scope>NUCLEOTIDE SEQUENCE</scope>
</reference>
<name>S0DF72_9ZZZZ</name>
<dbReference type="EMBL" id="HF548325">
    <property type="protein sequence ID" value="CCO21754.1"/>
    <property type="molecule type" value="Genomic_DNA"/>
</dbReference>
<accession>S0DF72</accession>
<gene>
    <name evidence="1" type="ORF">BN138_942</name>
</gene>
<proteinExistence type="predicted"/>
<dbReference type="AlphaFoldDB" id="S0DF72"/>
<organism evidence="1">
    <name type="scientific">termite gut metagenome</name>
    <dbReference type="NCBI Taxonomy" id="433724"/>
    <lineage>
        <taxon>unclassified sequences</taxon>
        <taxon>metagenomes</taxon>
        <taxon>organismal metagenomes</taxon>
    </lineage>
</organism>
<sequence length="206" mass="23069">MNNWQRIERVVKWTGLSVNSFALSIGLSRGENLYQIKRGNNGISRELAGMIAAKYPQISRAWLLAGEGDMFTDETARRTSVPFYDVDIEKYVAEPGKFSSRSYVSIPTIEDADFGAVYHGRAMGESVPAGSMLLVRRIPPESLVPGGDYLIITKDVTILRRVRRESGSDVLRLLPVDTTNFDEIRIDTADVRELYIVRAVVINKTI</sequence>